<evidence type="ECO:0000256" key="3">
    <source>
        <dbReference type="ARBA" id="ARBA00022676"/>
    </source>
</evidence>
<reference evidence="7 8" key="1">
    <citation type="submission" date="2015-09" db="EMBL/GenBank/DDBJ databases">
        <title>Draft genome of the parasitic nematode Teladorsagia circumcincta isolate WARC Sus (inbred).</title>
        <authorList>
            <person name="Mitreva M."/>
        </authorList>
    </citation>
    <scope>NUCLEOTIDE SEQUENCE [LARGE SCALE GENOMIC DNA]</scope>
    <source>
        <strain evidence="7 8">S</strain>
    </source>
</reference>
<keyword evidence="3" id="KW-0328">Glycosyltransferase</keyword>
<sequence>MKRLADEKFDVGITETVIMCGLGIFEHLKIPASISTFSAVHSAGLSKGIGEPVTPSYVPGKFQFLVTILKVRGMSTKGDRMNIVERFKNVISVVVGDMFFSKTFAGEIELFREKFGPHFKGYNELLADSSYAFTNSNPYLDYPRPMLHKTVPIGGIAVDIDPKKNTLSKGYCWAKRRKSIGIAIIRVGRR</sequence>
<evidence type="ECO:0000256" key="5">
    <source>
        <dbReference type="ARBA" id="ARBA00022729"/>
    </source>
</evidence>
<dbReference type="AlphaFoldDB" id="A0A2G9UPR0"/>
<dbReference type="Proteomes" id="UP000230423">
    <property type="component" value="Unassembled WGS sequence"/>
</dbReference>
<evidence type="ECO:0000256" key="2">
    <source>
        <dbReference type="ARBA" id="ARBA00012544"/>
    </source>
</evidence>
<evidence type="ECO:0000256" key="4">
    <source>
        <dbReference type="ARBA" id="ARBA00022679"/>
    </source>
</evidence>
<dbReference type="EMBL" id="KZ345729">
    <property type="protein sequence ID" value="PIO72238.1"/>
    <property type="molecule type" value="Genomic_DNA"/>
</dbReference>
<proteinExistence type="inferred from homology"/>
<dbReference type="EC" id="2.4.1.17" evidence="2"/>
<evidence type="ECO:0000256" key="1">
    <source>
        <dbReference type="ARBA" id="ARBA00009995"/>
    </source>
</evidence>
<gene>
    <name evidence="7" type="ORF">TELCIR_05846</name>
</gene>
<dbReference type="GO" id="GO:0015020">
    <property type="term" value="F:glucuronosyltransferase activity"/>
    <property type="evidence" value="ECO:0007669"/>
    <property type="project" value="UniProtKB-EC"/>
</dbReference>
<dbReference type="SUPFAM" id="SSF53756">
    <property type="entry name" value="UDP-Glycosyltransferase/glycogen phosphorylase"/>
    <property type="match status" value="1"/>
</dbReference>
<protein>
    <recommendedName>
        <fullName evidence="2">glucuronosyltransferase</fullName>
        <ecNumber evidence="2">2.4.1.17</ecNumber>
    </recommendedName>
</protein>
<comment type="similarity">
    <text evidence="1">Belongs to the UDP-glycosyltransferase family.</text>
</comment>
<evidence type="ECO:0000313" key="8">
    <source>
        <dbReference type="Proteomes" id="UP000230423"/>
    </source>
</evidence>
<comment type="catalytic activity">
    <reaction evidence="6">
        <text>glucuronate acceptor + UDP-alpha-D-glucuronate = acceptor beta-D-glucuronoside + UDP + H(+)</text>
        <dbReference type="Rhea" id="RHEA:21032"/>
        <dbReference type="ChEBI" id="CHEBI:15378"/>
        <dbReference type="ChEBI" id="CHEBI:58052"/>
        <dbReference type="ChEBI" id="CHEBI:58223"/>
        <dbReference type="ChEBI" id="CHEBI:132367"/>
        <dbReference type="ChEBI" id="CHEBI:132368"/>
        <dbReference type="EC" id="2.4.1.17"/>
    </reaction>
</comment>
<dbReference type="InterPro" id="IPR050271">
    <property type="entry name" value="UDP-glycosyltransferase"/>
</dbReference>
<evidence type="ECO:0000313" key="7">
    <source>
        <dbReference type="EMBL" id="PIO72238.1"/>
    </source>
</evidence>
<dbReference type="PANTHER" id="PTHR48043:SF23">
    <property type="entry name" value="UDP-GLUCURONOSYLTRANSFERASE"/>
    <property type="match status" value="1"/>
</dbReference>
<dbReference type="PANTHER" id="PTHR48043">
    <property type="entry name" value="EG:EG0003.4 PROTEIN-RELATED"/>
    <property type="match status" value="1"/>
</dbReference>
<name>A0A2G9UPR0_TELCI</name>
<dbReference type="Pfam" id="PF00201">
    <property type="entry name" value="UDPGT"/>
    <property type="match status" value="1"/>
</dbReference>
<dbReference type="OrthoDB" id="5835829at2759"/>
<keyword evidence="8" id="KW-1185">Reference proteome</keyword>
<keyword evidence="5" id="KW-0732">Signal</keyword>
<keyword evidence="4" id="KW-0808">Transferase</keyword>
<accession>A0A2G9UPR0</accession>
<dbReference type="InterPro" id="IPR002213">
    <property type="entry name" value="UDP_glucos_trans"/>
</dbReference>
<organism evidence="7 8">
    <name type="scientific">Teladorsagia circumcincta</name>
    <name type="common">Brown stomach worm</name>
    <name type="synonym">Ostertagia circumcincta</name>
    <dbReference type="NCBI Taxonomy" id="45464"/>
    <lineage>
        <taxon>Eukaryota</taxon>
        <taxon>Metazoa</taxon>
        <taxon>Ecdysozoa</taxon>
        <taxon>Nematoda</taxon>
        <taxon>Chromadorea</taxon>
        <taxon>Rhabditida</taxon>
        <taxon>Rhabditina</taxon>
        <taxon>Rhabditomorpha</taxon>
        <taxon>Strongyloidea</taxon>
        <taxon>Trichostrongylidae</taxon>
        <taxon>Teladorsagia</taxon>
    </lineage>
</organism>
<evidence type="ECO:0000256" key="6">
    <source>
        <dbReference type="ARBA" id="ARBA00047475"/>
    </source>
</evidence>